<protein>
    <recommendedName>
        <fullName evidence="5">DUF2325 domain-containing protein</fullName>
    </recommendedName>
</protein>
<evidence type="ECO:0008006" key="5">
    <source>
        <dbReference type="Google" id="ProtNLM"/>
    </source>
</evidence>
<keyword evidence="2" id="KW-0175">Coiled coil</keyword>
<keyword evidence="4" id="KW-1185">Reference proteome</keyword>
<evidence type="ECO:0000313" key="4">
    <source>
        <dbReference type="Proteomes" id="UP000006055"/>
    </source>
</evidence>
<proteinExistence type="inferred from homology"/>
<evidence type="ECO:0000256" key="1">
    <source>
        <dbReference type="ARBA" id="ARBA00007189"/>
    </source>
</evidence>
<dbReference type="HOGENOM" id="CLU_042408_0_0_7"/>
<reference evidence="4" key="1">
    <citation type="submission" date="2012-06" db="EMBL/GenBank/DDBJ databases">
        <title>Complete sequence of chromosome of Desulfomonile tiedjei DSM 6799.</title>
        <authorList>
            <person name="Lucas S."/>
            <person name="Copeland A."/>
            <person name="Lapidus A."/>
            <person name="Glavina del Rio T."/>
            <person name="Dalin E."/>
            <person name="Tice H."/>
            <person name="Bruce D."/>
            <person name="Goodwin L."/>
            <person name="Pitluck S."/>
            <person name="Peters L."/>
            <person name="Ovchinnikova G."/>
            <person name="Zeytun A."/>
            <person name="Lu M."/>
            <person name="Kyrpides N."/>
            <person name="Mavromatis K."/>
            <person name="Ivanova N."/>
            <person name="Brettin T."/>
            <person name="Detter J.C."/>
            <person name="Han C."/>
            <person name="Larimer F."/>
            <person name="Land M."/>
            <person name="Hauser L."/>
            <person name="Markowitz V."/>
            <person name="Cheng J.-F."/>
            <person name="Hugenholtz P."/>
            <person name="Woyke T."/>
            <person name="Wu D."/>
            <person name="Spring S."/>
            <person name="Schroeder M."/>
            <person name="Brambilla E."/>
            <person name="Klenk H.-P."/>
            <person name="Eisen J.A."/>
        </authorList>
    </citation>
    <scope>NUCLEOTIDE SEQUENCE [LARGE SCALE GENOMIC DNA]</scope>
    <source>
        <strain evidence="4">ATCC 49306 / DSM 6799 / DCB-1</strain>
    </source>
</reference>
<dbReference type="EMBL" id="CP003360">
    <property type="protein sequence ID" value="AFM27579.1"/>
    <property type="molecule type" value="Genomic_DNA"/>
</dbReference>
<feature type="coiled-coil region" evidence="2">
    <location>
        <begin position="147"/>
        <end position="198"/>
    </location>
</feature>
<dbReference type="STRING" id="706587.Desti_4965"/>
<name>I4CDD8_DESTA</name>
<dbReference type="RefSeq" id="WP_014812684.1">
    <property type="nucleotide sequence ID" value="NC_018025.1"/>
</dbReference>
<accession>I4CDD8</accession>
<comment type="similarity">
    <text evidence="1">Belongs to the UPF0751 family.</text>
</comment>
<dbReference type="AlphaFoldDB" id="I4CDD8"/>
<dbReference type="KEGG" id="dti:Desti_4965"/>
<dbReference type="PATRIC" id="fig|706587.4.peg.5622"/>
<dbReference type="eggNOG" id="COG3206">
    <property type="taxonomic scope" value="Bacteria"/>
</dbReference>
<feature type="coiled-coil region" evidence="2">
    <location>
        <begin position="224"/>
        <end position="258"/>
    </location>
</feature>
<gene>
    <name evidence="3" type="ordered locus">Desti_4965</name>
</gene>
<dbReference type="Pfam" id="PF10087">
    <property type="entry name" value="DUF2325"/>
    <property type="match status" value="1"/>
</dbReference>
<evidence type="ECO:0000256" key="2">
    <source>
        <dbReference type="SAM" id="Coils"/>
    </source>
</evidence>
<dbReference type="InterPro" id="IPR016772">
    <property type="entry name" value="UCP020408"/>
</dbReference>
<evidence type="ECO:0000313" key="3">
    <source>
        <dbReference type="EMBL" id="AFM27579.1"/>
    </source>
</evidence>
<dbReference type="Proteomes" id="UP000006055">
    <property type="component" value="Chromosome"/>
</dbReference>
<organism evidence="3 4">
    <name type="scientific">Desulfomonile tiedjei (strain ATCC 49306 / DSM 6799 / DCB-1)</name>
    <dbReference type="NCBI Taxonomy" id="706587"/>
    <lineage>
        <taxon>Bacteria</taxon>
        <taxon>Pseudomonadati</taxon>
        <taxon>Thermodesulfobacteriota</taxon>
        <taxon>Desulfomonilia</taxon>
        <taxon>Desulfomonilales</taxon>
        <taxon>Desulfomonilaceae</taxon>
        <taxon>Desulfomonile</taxon>
    </lineage>
</organism>
<dbReference type="OrthoDB" id="7829313at2"/>
<sequence length="388" mass="44097">MKARRKVWELQHQTICKVVGMAFDLGELKKLARKFGISQTDPLVDHEFALHSTAVHLCSSDNKVSRHIQKLIESKYLRYSRRLSALDARELIEAVTEGKGNADIPLWAVLWNLATRESADRASVETALFGFIHMLEHRLVRDFWKSAAAKTQEREEESNAIEELTRLKRQMLDAQAELDRREKVIEQLRLQLADARNSPPANAEPERQPAAWVGPQRIDQTDKIARLQLLLDEARSRNQDLEEECTRLRADIDVLARDICRKACDESPENEQDAPCSCPCRDFLKQKHVAMVGGIDSLESHYRQLVEHLGGTFHRHHGDCRAGECLIHDCVRRADLVVCPVEVNSHNAVKSVKKLCKKYGVPCCFPRTAGLSGFRTAIEEHFAESEVA</sequence>